<dbReference type="InterPro" id="IPR011598">
    <property type="entry name" value="bHLH_dom"/>
</dbReference>
<keyword evidence="17" id="KW-1185">Reference proteome</keyword>
<dbReference type="InParanoid" id="H3DCQ2"/>
<keyword evidence="6" id="KW-0804">Transcription</keyword>
<feature type="region of interest" description="Disordered" evidence="13">
    <location>
        <begin position="149"/>
        <end position="207"/>
    </location>
</feature>
<dbReference type="PANTHER" id="PTHR10985">
    <property type="entry name" value="BASIC HELIX-LOOP-HELIX TRANSCRIPTION FACTOR, HES-RELATED"/>
    <property type="match status" value="1"/>
</dbReference>
<sequence>ANMAPVRNGGADREDGVPSDRKARKPLVEKKRRARINKSLQELRLLVADADLQSKAENAEVLEMTVERVENVLQNQTQDVEASSREARERFTAGYIQCMHDVHTFVSACPGFDQTVAAELLNHLMESMPLNDEERLQVNCSTCSPFGAEYPNQVSPAPSSSSSEDLDSDLDEMESEQNHSSSSEEAESQNLLGVSALTHSNSPWRPW</sequence>
<dbReference type="HOGENOM" id="CLU_068550_0_0_1"/>
<name>H3DCQ2_TETNG</name>
<evidence type="ECO:0000256" key="3">
    <source>
        <dbReference type="ARBA" id="ARBA00022491"/>
    </source>
</evidence>
<dbReference type="InterPro" id="IPR050370">
    <property type="entry name" value="HES_HEY"/>
</dbReference>
<feature type="coiled-coil region" evidence="12">
    <location>
        <begin position="52"/>
        <end position="86"/>
    </location>
</feature>
<feature type="compositionally biased region" description="Acidic residues" evidence="13">
    <location>
        <begin position="164"/>
        <end position="175"/>
    </location>
</feature>
<dbReference type="GO" id="GO:0030154">
    <property type="term" value="P:cell differentiation"/>
    <property type="evidence" value="ECO:0007669"/>
    <property type="project" value="UniProtKB-KW"/>
</dbReference>
<dbReference type="GeneTree" id="ENSGT00940000161398"/>
<keyword evidence="7" id="KW-0539">Nucleus</keyword>
<dbReference type="Ensembl" id="ENSTNIT00000018520.1">
    <property type="protein sequence ID" value="ENSTNIP00000018295.1"/>
    <property type="gene ID" value="ENSTNIG00000015237.1"/>
</dbReference>
<reference evidence="17" key="1">
    <citation type="journal article" date="2004" name="Nature">
        <title>Genome duplication in the teleost fish Tetraodon nigroviridis reveals the early vertebrate proto-karyotype.</title>
        <authorList>
            <person name="Jaillon O."/>
            <person name="Aury J.-M."/>
            <person name="Brunet F."/>
            <person name="Petit J.-L."/>
            <person name="Stange-Thomann N."/>
            <person name="Mauceli E."/>
            <person name="Bouneau L."/>
            <person name="Fischer C."/>
            <person name="Ozouf-Costaz C."/>
            <person name="Bernot A."/>
            <person name="Nicaud S."/>
            <person name="Jaffe D."/>
            <person name="Fisher S."/>
            <person name="Lutfalla G."/>
            <person name="Dossat C."/>
            <person name="Segurens B."/>
            <person name="Dasilva C."/>
            <person name="Salanoubat M."/>
            <person name="Levy M."/>
            <person name="Boudet N."/>
            <person name="Castellano S."/>
            <person name="Anthouard V."/>
            <person name="Jubin C."/>
            <person name="Castelli V."/>
            <person name="Katinka M."/>
            <person name="Vacherie B."/>
            <person name="Biemont C."/>
            <person name="Skalli Z."/>
            <person name="Cattolico L."/>
            <person name="Poulain J."/>
            <person name="De Berardinis V."/>
            <person name="Cruaud C."/>
            <person name="Duprat S."/>
            <person name="Brottier P."/>
            <person name="Coutanceau J.-P."/>
            <person name="Gouzy J."/>
            <person name="Parra G."/>
            <person name="Lardier G."/>
            <person name="Chapple C."/>
            <person name="McKernan K.J."/>
            <person name="McEwan P."/>
            <person name="Bosak S."/>
            <person name="Kellis M."/>
            <person name="Volff J.-N."/>
            <person name="Guigo R."/>
            <person name="Zody M.C."/>
            <person name="Mesirov J."/>
            <person name="Lindblad-Toh K."/>
            <person name="Birren B."/>
            <person name="Nusbaum C."/>
            <person name="Kahn D."/>
            <person name="Robinson-Rechavi M."/>
            <person name="Laudet V."/>
            <person name="Schachter V."/>
            <person name="Quetier F."/>
            <person name="Saurin W."/>
            <person name="Scarpelli C."/>
            <person name="Wincker P."/>
            <person name="Lander E.S."/>
            <person name="Weissenbach J."/>
            <person name="Roest Crollius H."/>
        </authorList>
    </citation>
    <scope>NUCLEOTIDE SEQUENCE [LARGE SCALE GENOMIC DNA]</scope>
</reference>
<dbReference type="SUPFAM" id="SSF47459">
    <property type="entry name" value="HLH, helix-loop-helix DNA-binding domain"/>
    <property type="match status" value="1"/>
</dbReference>
<dbReference type="GO" id="GO:0006355">
    <property type="term" value="P:regulation of DNA-templated transcription"/>
    <property type="evidence" value="ECO:0007669"/>
    <property type="project" value="InterPro"/>
</dbReference>
<dbReference type="SMART" id="SM00353">
    <property type="entry name" value="HLH"/>
    <property type="match status" value="1"/>
</dbReference>
<comment type="function">
    <text evidence="8">Does not bind DNA itself but suppresses both HES1-mediated N box-dependent transcriptional repression and binding of HES1 to E box sequences. Also suppresses HES1-mediated inhibition of the heterodimer formed by ASCL1/MASH1 and TCF3/E47, allowing ASCL1 and TCF3 to up-regulate transcription in its presence. Promotes cell differentiation.</text>
</comment>
<dbReference type="Pfam" id="PF00010">
    <property type="entry name" value="HLH"/>
    <property type="match status" value="1"/>
</dbReference>
<keyword evidence="2" id="KW-0217">Developmental protein</keyword>
<evidence type="ECO:0000256" key="1">
    <source>
        <dbReference type="ARBA" id="ARBA00004123"/>
    </source>
</evidence>
<dbReference type="AlphaFoldDB" id="H3DCQ2"/>
<feature type="compositionally biased region" description="Polar residues" evidence="13">
    <location>
        <begin position="189"/>
        <end position="207"/>
    </location>
</feature>
<dbReference type="Pfam" id="PF07527">
    <property type="entry name" value="Hairy_orange"/>
    <property type="match status" value="1"/>
</dbReference>
<feature type="compositionally biased region" description="Basic and acidic residues" evidence="13">
    <location>
        <begin position="10"/>
        <end position="29"/>
    </location>
</feature>
<evidence type="ECO:0000256" key="12">
    <source>
        <dbReference type="SAM" id="Coils"/>
    </source>
</evidence>
<evidence type="ECO:0000256" key="7">
    <source>
        <dbReference type="ARBA" id="ARBA00023242"/>
    </source>
</evidence>
<evidence type="ECO:0000313" key="17">
    <source>
        <dbReference type="Proteomes" id="UP000007303"/>
    </source>
</evidence>
<evidence type="ECO:0000256" key="4">
    <source>
        <dbReference type="ARBA" id="ARBA00022782"/>
    </source>
</evidence>
<dbReference type="Gene3D" id="4.10.280.10">
    <property type="entry name" value="Helix-loop-helix DNA-binding domain"/>
    <property type="match status" value="1"/>
</dbReference>
<dbReference type="Proteomes" id="UP000007303">
    <property type="component" value="Unassembled WGS sequence"/>
</dbReference>
<evidence type="ECO:0000256" key="6">
    <source>
        <dbReference type="ARBA" id="ARBA00023163"/>
    </source>
</evidence>
<dbReference type="GO" id="GO:0046983">
    <property type="term" value="F:protein dimerization activity"/>
    <property type="evidence" value="ECO:0007669"/>
    <property type="project" value="InterPro"/>
</dbReference>
<keyword evidence="3" id="KW-0678">Repressor</keyword>
<dbReference type="FunFam" id="4.10.280.10:FF:000081">
    <property type="entry name" value="transcription cofactor HES-6 isoform X1"/>
    <property type="match status" value="1"/>
</dbReference>
<reference evidence="16" key="2">
    <citation type="submission" date="2025-08" db="UniProtKB">
        <authorList>
            <consortium name="Ensembl"/>
        </authorList>
    </citation>
    <scope>IDENTIFICATION</scope>
</reference>
<keyword evidence="4" id="KW-0221">Differentiation</keyword>
<dbReference type="InterPro" id="IPR003650">
    <property type="entry name" value="Orange_dom"/>
</dbReference>
<protein>
    <recommendedName>
        <fullName evidence="10">Transcription cofactor HES-6</fullName>
    </recommendedName>
    <alternativeName>
        <fullName evidence="11">Hairy and enhancer of split 6</fullName>
    </alternativeName>
</protein>
<reference evidence="16" key="3">
    <citation type="submission" date="2025-09" db="UniProtKB">
        <authorList>
            <consortium name="Ensembl"/>
        </authorList>
    </citation>
    <scope>IDENTIFICATION</scope>
</reference>
<evidence type="ECO:0000256" key="9">
    <source>
        <dbReference type="ARBA" id="ARBA00064255"/>
    </source>
</evidence>
<proteinExistence type="predicted"/>
<evidence type="ECO:0000256" key="11">
    <source>
        <dbReference type="ARBA" id="ARBA00081410"/>
    </source>
</evidence>
<comment type="subunit">
    <text evidence="9">Transcription repression requires formation of a complex with a corepressor protein of the Groucho/TLE family. Interacts with HES1.</text>
</comment>
<evidence type="ECO:0000259" key="14">
    <source>
        <dbReference type="PROSITE" id="PS50888"/>
    </source>
</evidence>
<comment type="subcellular location">
    <subcellularLocation>
        <location evidence="1">Nucleus</location>
    </subcellularLocation>
</comment>
<organism evidence="16 17">
    <name type="scientific">Tetraodon nigroviridis</name>
    <name type="common">Spotted green pufferfish</name>
    <name type="synonym">Chelonodon nigroviridis</name>
    <dbReference type="NCBI Taxonomy" id="99883"/>
    <lineage>
        <taxon>Eukaryota</taxon>
        <taxon>Metazoa</taxon>
        <taxon>Chordata</taxon>
        <taxon>Craniata</taxon>
        <taxon>Vertebrata</taxon>
        <taxon>Euteleostomi</taxon>
        <taxon>Actinopterygii</taxon>
        <taxon>Neopterygii</taxon>
        <taxon>Teleostei</taxon>
        <taxon>Neoteleostei</taxon>
        <taxon>Acanthomorphata</taxon>
        <taxon>Eupercaria</taxon>
        <taxon>Tetraodontiformes</taxon>
        <taxon>Tetradontoidea</taxon>
        <taxon>Tetraodontidae</taxon>
        <taxon>Tetraodon</taxon>
    </lineage>
</organism>
<evidence type="ECO:0000313" key="16">
    <source>
        <dbReference type="Ensembl" id="ENSTNIP00000018295.1"/>
    </source>
</evidence>
<dbReference type="SUPFAM" id="SSF158457">
    <property type="entry name" value="Orange domain-like"/>
    <property type="match status" value="1"/>
</dbReference>
<evidence type="ECO:0000256" key="8">
    <source>
        <dbReference type="ARBA" id="ARBA00055708"/>
    </source>
</evidence>
<accession>H3DCQ2</accession>
<evidence type="ECO:0000256" key="13">
    <source>
        <dbReference type="SAM" id="MobiDB-lite"/>
    </source>
</evidence>
<dbReference type="GO" id="GO:1990837">
    <property type="term" value="F:sequence-specific double-stranded DNA binding"/>
    <property type="evidence" value="ECO:0007669"/>
    <property type="project" value="UniProtKB-ARBA"/>
</dbReference>
<evidence type="ECO:0000259" key="15">
    <source>
        <dbReference type="PROSITE" id="PS51054"/>
    </source>
</evidence>
<dbReference type="InterPro" id="IPR036638">
    <property type="entry name" value="HLH_DNA-bd_sf"/>
</dbReference>
<evidence type="ECO:0000256" key="5">
    <source>
        <dbReference type="ARBA" id="ARBA00023015"/>
    </source>
</evidence>
<feature type="region of interest" description="Disordered" evidence="13">
    <location>
        <begin position="1"/>
        <end position="31"/>
    </location>
</feature>
<dbReference type="PROSITE" id="PS51054">
    <property type="entry name" value="ORANGE"/>
    <property type="match status" value="1"/>
</dbReference>
<dbReference type="PROSITE" id="PS50888">
    <property type="entry name" value="BHLH"/>
    <property type="match status" value="1"/>
</dbReference>
<dbReference type="OMA" id="NNEYHRV"/>
<evidence type="ECO:0000256" key="2">
    <source>
        <dbReference type="ARBA" id="ARBA00022473"/>
    </source>
</evidence>
<evidence type="ECO:0000256" key="10">
    <source>
        <dbReference type="ARBA" id="ARBA00073426"/>
    </source>
</evidence>
<feature type="domain" description="BHLH" evidence="14">
    <location>
        <begin position="20"/>
        <end position="72"/>
    </location>
</feature>
<dbReference type="GO" id="GO:0005634">
    <property type="term" value="C:nucleus"/>
    <property type="evidence" value="ECO:0007669"/>
    <property type="project" value="UniProtKB-SubCell"/>
</dbReference>
<keyword evidence="12" id="KW-0175">Coiled coil</keyword>
<feature type="domain" description="Orange" evidence="15">
    <location>
        <begin position="91"/>
        <end position="124"/>
    </location>
</feature>
<keyword evidence="5" id="KW-0805">Transcription regulation</keyword>